<proteinExistence type="predicted"/>
<dbReference type="PANTHER" id="PTHR43738">
    <property type="entry name" value="ABC TRANSPORTER, MEMBRANE PROTEIN"/>
    <property type="match status" value="1"/>
</dbReference>
<keyword evidence="6 7" id="KW-0472">Membrane</keyword>
<evidence type="ECO:0000313" key="10">
    <source>
        <dbReference type="EMBL" id="CUI16292.1"/>
    </source>
</evidence>
<feature type="transmembrane region" description="Helical" evidence="7">
    <location>
        <begin position="343"/>
        <end position="362"/>
    </location>
</feature>
<evidence type="ECO:0000313" key="11">
    <source>
        <dbReference type="Proteomes" id="UP000069902"/>
    </source>
</evidence>
<name>A0A0U5JBX5_9BACT</name>
<keyword evidence="11" id="KW-1185">Reference proteome</keyword>
<dbReference type="InParanoid" id="A0A0U5JBX5"/>
<comment type="subcellular location">
    <subcellularLocation>
        <location evidence="1">Cell membrane</location>
        <topology evidence="1">Multi-pass membrane protein</topology>
    </subcellularLocation>
</comment>
<sequence>MLYTTVIVRLDNVKVYAPQYCRCCNPTIIMILLALKMLIGNRTSCIGVIFGVFLATLLISQQSAIFLGLVTRSYRMLTDIPAPTIWVVDPATESDDRFRAMPESHLDLVRSTPGVEWAVPIGSSDISLITPGGVFEVCKLYGIDDATLIGAPAEMIEGQVKDLRRQGGVIVDVYSANSLLATKNADGTKTPLKLGDEIEINNRRAVVVGICQITQGFYPLPILFSTYSEFKLFNPFLSNPVAFIATKTVPDTNAEQVAKKINTYTGLNALTTEQFKQKIVNSFLRTGILINFGLSVALGIIIGFSIAGQIFYSMTLENLMYYALIKAVGGTKGMIFNMIITQALLAGVIGFSLGIGATLLWGKAIKGTTLAFLFPWQLLLFTGAIVLLICLFTATLSIRKVSRADPKVLMGN</sequence>
<keyword evidence="4 7" id="KW-0812">Transmembrane</keyword>
<dbReference type="Pfam" id="PF12704">
    <property type="entry name" value="MacB_PCD"/>
    <property type="match status" value="1"/>
</dbReference>
<dbReference type="STRING" id="389348.PNK_0665"/>
<evidence type="ECO:0000256" key="5">
    <source>
        <dbReference type="ARBA" id="ARBA00022989"/>
    </source>
</evidence>
<dbReference type="InterPro" id="IPR051125">
    <property type="entry name" value="ABC-4/HrtB_transporter"/>
</dbReference>
<feature type="domain" description="MacB-like periplasmic core" evidence="9">
    <location>
        <begin position="46"/>
        <end position="263"/>
    </location>
</feature>
<evidence type="ECO:0000256" key="3">
    <source>
        <dbReference type="ARBA" id="ARBA00022475"/>
    </source>
</evidence>
<keyword evidence="3" id="KW-1003">Cell membrane</keyword>
<evidence type="ECO:0000256" key="6">
    <source>
        <dbReference type="ARBA" id="ARBA00023136"/>
    </source>
</evidence>
<protein>
    <submittedName>
        <fullName evidence="10">Uncharacterized protein</fullName>
    </submittedName>
</protein>
<dbReference type="Proteomes" id="UP000069902">
    <property type="component" value="Chromosome cPNK"/>
</dbReference>
<dbReference type="GO" id="GO:0005886">
    <property type="term" value="C:plasma membrane"/>
    <property type="evidence" value="ECO:0007669"/>
    <property type="project" value="UniProtKB-SubCell"/>
</dbReference>
<feature type="transmembrane region" description="Helical" evidence="7">
    <location>
        <begin position="46"/>
        <end position="70"/>
    </location>
</feature>
<dbReference type="AlphaFoldDB" id="A0A0U5JBX5"/>
<feature type="domain" description="ABC3 transporter permease C-terminal" evidence="8">
    <location>
        <begin position="296"/>
        <end position="406"/>
    </location>
</feature>
<evidence type="ECO:0000256" key="4">
    <source>
        <dbReference type="ARBA" id="ARBA00022692"/>
    </source>
</evidence>
<dbReference type="InterPro" id="IPR025857">
    <property type="entry name" value="MacB_PCD"/>
</dbReference>
<evidence type="ECO:0000256" key="7">
    <source>
        <dbReference type="SAM" id="Phobius"/>
    </source>
</evidence>
<gene>
    <name evidence="10" type="ORF">PNK_0665</name>
</gene>
<dbReference type="RefSeq" id="WP_231909281.1">
    <property type="nucleotide sequence ID" value="NZ_LN879502.1"/>
</dbReference>
<organism evidence="10 11">
    <name type="scientific">Candidatus Protochlamydia naegleriophila</name>
    <dbReference type="NCBI Taxonomy" id="389348"/>
    <lineage>
        <taxon>Bacteria</taxon>
        <taxon>Pseudomonadati</taxon>
        <taxon>Chlamydiota</taxon>
        <taxon>Chlamydiia</taxon>
        <taxon>Parachlamydiales</taxon>
        <taxon>Parachlamydiaceae</taxon>
        <taxon>Candidatus Protochlamydia</taxon>
    </lineage>
</organism>
<feature type="transmembrane region" description="Helical" evidence="7">
    <location>
        <begin position="374"/>
        <end position="398"/>
    </location>
</feature>
<dbReference type="Pfam" id="PF02687">
    <property type="entry name" value="FtsX"/>
    <property type="match status" value="1"/>
</dbReference>
<keyword evidence="5 7" id="KW-1133">Transmembrane helix</keyword>
<dbReference type="EMBL" id="LN879502">
    <property type="protein sequence ID" value="CUI16292.1"/>
    <property type="molecule type" value="Genomic_DNA"/>
</dbReference>
<evidence type="ECO:0000256" key="1">
    <source>
        <dbReference type="ARBA" id="ARBA00004651"/>
    </source>
</evidence>
<dbReference type="PANTHER" id="PTHR43738:SF1">
    <property type="entry name" value="HEMIN TRANSPORT SYSTEM PERMEASE PROTEIN HRTB-RELATED"/>
    <property type="match status" value="1"/>
</dbReference>
<evidence type="ECO:0000259" key="8">
    <source>
        <dbReference type="Pfam" id="PF02687"/>
    </source>
</evidence>
<dbReference type="PATRIC" id="fig|389348.3.peg.727"/>
<accession>A0A0U5JBX5</accession>
<reference evidence="11" key="1">
    <citation type="submission" date="2015-09" db="EMBL/GenBank/DDBJ databases">
        <authorList>
            <person name="Bertelli C."/>
        </authorList>
    </citation>
    <scope>NUCLEOTIDE SEQUENCE [LARGE SCALE GENOMIC DNA]</scope>
    <source>
        <strain evidence="11">KNic</strain>
    </source>
</reference>
<dbReference type="InterPro" id="IPR003838">
    <property type="entry name" value="ABC3_permease_C"/>
</dbReference>
<evidence type="ECO:0000259" key="9">
    <source>
        <dbReference type="Pfam" id="PF12704"/>
    </source>
</evidence>
<dbReference type="KEGG" id="pnl:PNK_0665"/>
<evidence type="ECO:0000256" key="2">
    <source>
        <dbReference type="ARBA" id="ARBA00022448"/>
    </source>
</evidence>
<feature type="transmembrane region" description="Helical" evidence="7">
    <location>
        <begin position="288"/>
        <end position="313"/>
    </location>
</feature>
<feature type="transmembrane region" description="Helical" evidence="7">
    <location>
        <begin position="20"/>
        <end position="40"/>
    </location>
</feature>
<keyword evidence="2" id="KW-0813">Transport</keyword>